<dbReference type="EMBL" id="AAMO01000005">
    <property type="protein sequence ID" value="EAQ03252.1"/>
    <property type="molecule type" value="Genomic_DNA"/>
</dbReference>
<comment type="caution">
    <text evidence="2">The sequence shown here is derived from an EMBL/GenBank/DDBJ whole genome shotgun (WGS) entry which is preliminary data.</text>
</comment>
<evidence type="ECO:0000313" key="3">
    <source>
        <dbReference type="Proteomes" id="UP000004318"/>
    </source>
</evidence>
<reference evidence="2 3" key="1">
    <citation type="journal article" date="2010" name="J. Bacteriol.">
        <title>Genome sequences of Oceanicola granulosus HTCC2516(T) and Oceanicola batsensis HTCC2597(TDelta).</title>
        <authorList>
            <person name="Thrash J.C."/>
            <person name="Cho J.C."/>
            <person name="Vergin K.L."/>
            <person name="Giovannoni S.J."/>
        </authorList>
    </citation>
    <scope>NUCLEOTIDE SEQUENCE [LARGE SCALE GENOMIC DNA]</scope>
    <source>
        <strain evidence="3">ATCC BAA-863 / DSM 15984 / KCTC 12145 / HTCC2597</strain>
    </source>
</reference>
<keyword evidence="1" id="KW-0812">Transmembrane</keyword>
<name>A3TYL8_PSEBH</name>
<feature type="transmembrane region" description="Helical" evidence="1">
    <location>
        <begin position="5"/>
        <end position="21"/>
    </location>
</feature>
<evidence type="ECO:0000313" key="2">
    <source>
        <dbReference type="EMBL" id="EAQ03252.1"/>
    </source>
</evidence>
<organism evidence="2 3">
    <name type="scientific">Pseudooceanicola batsensis (strain ATCC BAA-863 / DSM 15984 / KCTC 12145 / HTCC2597)</name>
    <name type="common">Oceanicola batsensis</name>
    <dbReference type="NCBI Taxonomy" id="252305"/>
    <lineage>
        <taxon>Bacteria</taxon>
        <taxon>Pseudomonadati</taxon>
        <taxon>Pseudomonadota</taxon>
        <taxon>Alphaproteobacteria</taxon>
        <taxon>Rhodobacterales</taxon>
        <taxon>Paracoccaceae</taxon>
        <taxon>Pseudooceanicola</taxon>
    </lineage>
</organism>
<keyword evidence="1" id="KW-0472">Membrane</keyword>
<keyword evidence="3" id="KW-1185">Reference proteome</keyword>
<dbReference type="Proteomes" id="UP000004318">
    <property type="component" value="Unassembled WGS sequence"/>
</dbReference>
<dbReference type="AlphaFoldDB" id="A3TYL8"/>
<gene>
    <name evidence="2" type="ORF">OB2597_13948</name>
</gene>
<protein>
    <submittedName>
        <fullName evidence="2">Uncharacterized protein</fullName>
    </submittedName>
</protein>
<dbReference type="HOGENOM" id="CLU_221743_0_0_5"/>
<accession>A3TYL8</accession>
<sequence>MHAIIYLVGLLVIIVALLNFIA</sequence>
<proteinExistence type="predicted"/>
<keyword evidence="1" id="KW-1133">Transmembrane helix</keyword>
<evidence type="ECO:0000256" key="1">
    <source>
        <dbReference type="SAM" id="Phobius"/>
    </source>
</evidence>